<feature type="binding site" evidence="4">
    <location>
        <begin position="90"/>
        <end position="93"/>
    </location>
    <ligand>
        <name>(6R)-10-formyltetrahydrofolate</name>
        <dbReference type="ChEBI" id="CHEBI:195366"/>
    </ligand>
</feature>
<evidence type="ECO:0000313" key="7">
    <source>
        <dbReference type="Proteomes" id="UP000241074"/>
    </source>
</evidence>
<evidence type="ECO:0000313" key="6">
    <source>
        <dbReference type="EMBL" id="AVP99641.1"/>
    </source>
</evidence>
<evidence type="ECO:0000259" key="5">
    <source>
        <dbReference type="Pfam" id="PF00551"/>
    </source>
</evidence>
<dbReference type="SUPFAM" id="SSF53328">
    <property type="entry name" value="Formyltransferase"/>
    <property type="match status" value="1"/>
</dbReference>
<feature type="binding site" evidence="4">
    <location>
        <position position="107"/>
    </location>
    <ligand>
        <name>(6R)-10-formyltetrahydrofolate</name>
        <dbReference type="ChEBI" id="CHEBI:195366"/>
    </ligand>
</feature>
<dbReference type="NCBIfam" id="TIGR00639">
    <property type="entry name" value="PurN"/>
    <property type="match status" value="1"/>
</dbReference>
<dbReference type="KEGG" id="xba:C7S18_21775"/>
<dbReference type="PANTHER" id="PTHR43369:SF2">
    <property type="entry name" value="PHOSPHORIBOSYLGLYCINAMIDE FORMYLTRANSFERASE"/>
    <property type="match status" value="1"/>
</dbReference>
<dbReference type="InterPro" id="IPR036477">
    <property type="entry name" value="Formyl_transf_N_sf"/>
</dbReference>
<dbReference type="GO" id="GO:0006189">
    <property type="term" value="P:'de novo' IMP biosynthetic process"/>
    <property type="evidence" value="ECO:0007669"/>
    <property type="project" value="UniProtKB-UniRule"/>
</dbReference>
<dbReference type="EC" id="2.1.2.2" evidence="4"/>
<comment type="function">
    <text evidence="4">Catalyzes the transfer of a formyl group from 10-formyltetrahydrofolate to 5-phospho-ribosyl-glycinamide (GAR), producing 5-phospho-ribosyl-N-formylglycinamide (FGAR) and tetrahydrofolate.</text>
</comment>
<dbReference type="HAMAP" id="MF_01930">
    <property type="entry name" value="PurN"/>
    <property type="match status" value="1"/>
</dbReference>
<feature type="binding site" evidence="4">
    <location>
        <begin position="12"/>
        <end position="14"/>
    </location>
    <ligand>
        <name>N(1)-(5-phospho-beta-D-ribosyl)glycinamide</name>
        <dbReference type="ChEBI" id="CHEBI:143788"/>
    </ligand>
</feature>
<gene>
    <name evidence="4" type="primary">purN</name>
    <name evidence="6" type="ORF">C7S18_21775</name>
</gene>
<evidence type="ECO:0000256" key="3">
    <source>
        <dbReference type="ARBA" id="ARBA00022755"/>
    </source>
</evidence>
<reference evidence="6 7" key="2">
    <citation type="submission" date="2018-03" db="EMBL/GenBank/DDBJ databases">
        <authorList>
            <person name="Keele B.F."/>
        </authorList>
    </citation>
    <scope>NUCLEOTIDE SEQUENCE [LARGE SCALE GENOMIC DNA]</scope>
    <source>
        <strain evidence="6 7">D13</strain>
    </source>
</reference>
<dbReference type="InterPro" id="IPR002376">
    <property type="entry name" value="Formyl_transf_N"/>
</dbReference>
<comment type="pathway">
    <text evidence="1 4">Purine metabolism; IMP biosynthesis via de novo pathway; N(2)-formyl-N(1)-(5-phospho-D-ribosyl)glycinamide from N(1)-(5-phospho-D-ribosyl)glycinamide (10-formyl THF route): step 1/1.</text>
</comment>
<accession>A0A2P1PXR4</accession>
<sequence length="192" mass="20269">MFRVVVLASGRGSNLEALIRARAAGLLPINLVAVFSDRAKAGALEIARAAGITAQFVNPRDFDSREAFDQAMFAAVDGHAPDLIVLAGFMRILSPSVVALRAGRMINIHPSLLPKYPGLHTHQRALDAGDVEHGASVHYVIPDLDAGPILAQTRIPIVPGDSPESLAARLLPKEHALLVSVVADLAAQAART</sequence>
<feature type="active site" description="Proton donor" evidence="4">
    <location>
        <position position="109"/>
    </location>
</feature>
<protein>
    <recommendedName>
        <fullName evidence="4">Phosphoribosylglycinamide formyltransferase</fullName>
        <ecNumber evidence="4">2.1.2.2</ecNumber>
    </recommendedName>
    <alternativeName>
        <fullName evidence="4">5'-phosphoribosylglycinamide transformylase</fullName>
    </alternativeName>
    <alternativeName>
        <fullName evidence="4">GAR transformylase</fullName>
        <shortName evidence="4">GART</shortName>
    </alternativeName>
</protein>
<name>A0A2P1PXR4_9GAMM</name>
<dbReference type="PANTHER" id="PTHR43369">
    <property type="entry name" value="PHOSPHORIBOSYLGLYCINAMIDE FORMYLTRANSFERASE"/>
    <property type="match status" value="1"/>
</dbReference>
<dbReference type="UniPathway" id="UPA00074">
    <property type="reaction ID" value="UER00126"/>
</dbReference>
<dbReference type="EMBL" id="CP027860">
    <property type="protein sequence ID" value="AVP99641.1"/>
    <property type="molecule type" value="Genomic_DNA"/>
</dbReference>
<evidence type="ECO:0000256" key="1">
    <source>
        <dbReference type="ARBA" id="ARBA00005054"/>
    </source>
</evidence>
<dbReference type="AlphaFoldDB" id="A0A2P1PXR4"/>
<comment type="catalytic activity">
    <reaction evidence="4">
        <text>N(1)-(5-phospho-beta-D-ribosyl)glycinamide + (6R)-10-formyltetrahydrofolate = N(2)-formyl-N(1)-(5-phospho-beta-D-ribosyl)glycinamide + (6S)-5,6,7,8-tetrahydrofolate + H(+)</text>
        <dbReference type="Rhea" id="RHEA:15053"/>
        <dbReference type="ChEBI" id="CHEBI:15378"/>
        <dbReference type="ChEBI" id="CHEBI:57453"/>
        <dbReference type="ChEBI" id="CHEBI:143788"/>
        <dbReference type="ChEBI" id="CHEBI:147286"/>
        <dbReference type="ChEBI" id="CHEBI:195366"/>
        <dbReference type="EC" id="2.1.2.2"/>
    </reaction>
</comment>
<keyword evidence="2 4" id="KW-0808">Transferase</keyword>
<reference evidence="6 7" key="1">
    <citation type="submission" date="2018-03" db="EMBL/GenBank/DDBJ databases">
        <title>Ahniella affigens gen. nov., sp. nov., a gammaproteobacterium isolated from sandy soil near a stream.</title>
        <authorList>
            <person name="Ko Y."/>
            <person name="Kim J.-H."/>
        </authorList>
    </citation>
    <scope>NUCLEOTIDE SEQUENCE [LARGE SCALE GENOMIC DNA]</scope>
    <source>
        <strain evidence="6 7">D13</strain>
    </source>
</reference>
<organism evidence="6 7">
    <name type="scientific">Ahniella affigens</name>
    <dbReference type="NCBI Taxonomy" id="2021234"/>
    <lineage>
        <taxon>Bacteria</taxon>
        <taxon>Pseudomonadati</taxon>
        <taxon>Pseudomonadota</taxon>
        <taxon>Gammaproteobacteria</taxon>
        <taxon>Lysobacterales</taxon>
        <taxon>Rhodanobacteraceae</taxon>
        <taxon>Ahniella</taxon>
    </lineage>
</organism>
<dbReference type="CDD" id="cd08645">
    <property type="entry name" value="FMT_core_GART"/>
    <property type="match status" value="1"/>
</dbReference>
<dbReference type="Proteomes" id="UP000241074">
    <property type="component" value="Chromosome"/>
</dbReference>
<comment type="similarity">
    <text evidence="4">Belongs to the GART family.</text>
</comment>
<dbReference type="Pfam" id="PF00551">
    <property type="entry name" value="Formyl_trans_N"/>
    <property type="match status" value="1"/>
</dbReference>
<evidence type="ECO:0000256" key="2">
    <source>
        <dbReference type="ARBA" id="ARBA00022679"/>
    </source>
</evidence>
<dbReference type="Gene3D" id="3.40.50.170">
    <property type="entry name" value="Formyl transferase, N-terminal domain"/>
    <property type="match status" value="1"/>
</dbReference>
<dbReference type="GO" id="GO:0004644">
    <property type="term" value="F:phosphoribosylglycinamide formyltransferase activity"/>
    <property type="evidence" value="ECO:0007669"/>
    <property type="project" value="UniProtKB-UniRule"/>
</dbReference>
<feature type="site" description="Raises pKa of active site His" evidence="4">
    <location>
        <position position="145"/>
    </location>
</feature>
<dbReference type="InterPro" id="IPR004607">
    <property type="entry name" value="GART"/>
</dbReference>
<keyword evidence="3 4" id="KW-0658">Purine biosynthesis</keyword>
<evidence type="ECO:0000256" key="4">
    <source>
        <dbReference type="HAMAP-Rule" id="MF_01930"/>
    </source>
</evidence>
<dbReference type="OrthoDB" id="9806170at2"/>
<dbReference type="RefSeq" id="WP_106893558.1">
    <property type="nucleotide sequence ID" value="NZ_CP027860.1"/>
</dbReference>
<feature type="binding site" evidence="4">
    <location>
        <position position="65"/>
    </location>
    <ligand>
        <name>(6R)-10-formyltetrahydrofolate</name>
        <dbReference type="ChEBI" id="CHEBI:195366"/>
    </ligand>
</feature>
<dbReference type="GO" id="GO:0005829">
    <property type="term" value="C:cytosol"/>
    <property type="evidence" value="ECO:0007669"/>
    <property type="project" value="TreeGrafter"/>
</dbReference>
<feature type="domain" description="Formyl transferase N-terminal" evidence="5">
    <location>
        <begin position="3"/>
        <end position="182"/>
    </location>
</feature>
<keyword evidence="7" id="KW-1185">Reference proteome</keyword>
<proteinExistence type="inferred from homology"/>